<accession>A0AA41XAR2</accession>
<dbReference type="AlphaFoldDB" id="A0AA41XAR2"/>
<dbReference type="Proteomes" id="UP001156102">
    <property type="component" value="Unassembled WGS sequence"/>
</dbReference>
<sequence length="147" mass="16551">MSLLQEISSISGFISEKYPDAAVHEFQEPPGLESNLFVVQLREEVRRNETASSMLVERQYIITFYDSNVGQVMSTMAELSHYLLSEPIHIPTLEAGRLLKIDSFTLQSAVQADGDLLACTGVFATQFRELRRMEPAEKVGRVQIQTL</sequence>
<proteinExistence type="predicted"/>
<keyword evidence="2" id="KW-1185">Reference proteome</keyword>
<organism evidence="1 2">
    <name type="scientific">Ectobacillus ponti</name>
    <dbReference type="NCBI Taxonomy" id="2961894"/>
    <lineage>
        <taxon>Bacteria</taxon>
        <taxon>Bacillati</taxon>
        <taxon>Bacillota</taxon>
        <taxon>Bacilli</taxon>
        <taxon>Bacillales</taxon>
        <taxon>Bacillaceae</taxon>
        <taxon>Ectobacillus</taxon>
    </lineage>
</organism>
<dbReference type="EMBL" id="JANCLT010000009">
    <property type="protein sequence ID" value="MCP8970040.1"/>
    <property type="molecule type" value="Genomic_DNA"/>
</dbReference>
<evidence type="ECO:0000313" key="1">
    <source>
        <dbReference type="EMBL" id="MCP8970040.1"/>
    </source>
</evidence>
<name>A0AA41XAR2_9BACI</name>
<protein>
    <submittedName>
        <fullName evidence="1">Uncharacterized protein</fullName>
    </submittedName>
</protein>
<dbReference type="RefSeq" id="WP_254759960.1">
    <property type="nucleotide sequence ID" value="NZ_JANCLT010000009.1"/>
</dbReference>
<comment type="caution">
    <text evidence="1">The sequence shown here is derived from an EMBL/GenBank/DDBJ whole genome shotgun (WGS) entry which is preliminary data.</text>
</comment>
<gene>
    <name evidence="1" type="ORF">NK662_16070</name>
</gene>
<evidence type="ECO:0000313" key="2">
    <source>
        <dbReference type="Proteomes" id="UP001156102"/>
    </source>
</evidence>
<reference evidence="1" key="1">
    <citation type="submission" date="2022-07" db="EMBL/GenBank/DDBJ databases">
        <authorList>
            <person name="Li W.-J."/>
            <person name="Deng Q.-Q."/>
        </authorList>
    </citation>
    <scope>NUCLEOTIDE SEQUENCE</scope>
    <source>
        <strain evidence="1">SYSU M60031</strain>
    </source>
</reference>